<evidence type="ECO:0000313" key="2">
    <source>
        <dbReference type="Proteomes" id="UP000266723"/>
    </source>
</evidence>
<name>A0ABQ7C306_BRACR</name>
<dbReference type="Proteomes" id="UP000266723">
    <property type="component" value="Unassembled WGS sequence"/>
</dbReference>
<organism evidence="1 2">
    <name type="scientific">Brassica cretica</name>
    <name type="common">Mustard</name>
    <dbReference type="NCBI Taxonomy" id="69181"/>
    <lineage>
        <taxon>Eukaryota</taxon>
        <taxon>Viridiplantae</taxon>
        <taxon>Streptophyta</taxon>
        <taxon>Embryophyta</taxon>
        <taxon>Tracheophyta</taxon>
        <taxon>Spermatophyta</taxon>
        <taxon>Magnoliopsida</taxon>
        <taxon>eudicotyledons</taxon>
        <taxon>Gunneridae</taxon>
        <taxon>Pentapetalae</taxon>
        <taxon>rosids</taxon>
        <taxon>malvids</taxon>
        <taxon>Brassicales</taxon>
        <taxon>Brassicaceae</taxon>
        <taxon>Brassiceae</taxon>
        <taxon>Brassica</taxon>
    </lineage>
</organism>
<proteinExistence type="predicted"/>
<comment type="caution">
    <text evidence="1">The sequence shown here is derived from an EMBL/GenBank/DDBJ whole genome shotgun (WGS) entry which is preliminary data.</text>
</comment>
<evidence type="ECO:0000313" key="1">
    <source>
        <dbReference type="EMBL" id="KAF3546546.1"/>
    </source>
</evidence>
<protein>
    <submittedName>
        <fullName evidence="1">Uncharacterized protein</fullName>
    </submittedName>
</protein>
<reference evidence="1 2" key="1">
    <citation type="journal article" date="2020" name="BMC Genomics">
        <title>Intraspecific diversification of the crop wild relative Brassica cretica Lam. using demographic model selection.</title>
        <authorList>
            <person name="Kioukis A."/>
            <person name="Michalopoulou V.A."/>
            <person name="Briers L."/>
            <person name="Pirintsos S."/>
            <person name="Studholme D.J."/>
            <person name="Pavlidis P."/>
            <person name="Sarris P.F."/>
        </authorList>
    </citation>
    <scope>NUCLEOTIDE SEQUENCE [LARGE SCALE GENOMIC DNA]</scope>
    <source>
        <strain evidence="2">cv. PFS-1207/04</strain>
    </source>
</reference>
<gene>
    <name evidence="1" type="ORF">DY000_02005744</name>
</gene>
<dbReference type="EMBL" id="QGKV02000832">
    <property type="protein sequence ID" value="KAF3546546.1"/>
    <property type="molecule type" value="Genomic_DNA"/>
</dbReference>
<accession>A0ABQ7C306</accession>
<sequence>MRRICFSEKCKNFFYEETILVEADNFFTKKIRFPCRGVRSSSESLLESQWGEAPSCGVKGVDFSGFWRLILSALALKTSWFDDLPGLISVSHGGFIYLMSASRGLRALFDTRGGCYSNPFSCIVLGGGDGCTAVSGFYL</sequence>
<keyword evidence="2" id="KW-1185">Reference proteome</keyword>